<dbReference type="EC" id="3.2.1.52" evidence="3"/>
<comment type="caution">
    <text evidence="8">The sequence shown here is derived from an EMBL/GenBank/DDBJ whole genome shotgun (WGS) entry which is preliminary data.</text>
</comment>
<dbReference type="Gene3D" id="3.20.20.80">
    <property type="entry name" value="Glycosidases"/>
    <property type="match status" value="1"/>
</dbReference>
<gene>
    <name evidence="8" type="ORF">H8S67_01500</name>
</gene>
<dbReference type="SUPFAM" id="SSF51445">
    <property type="entry name" value="(Trans)glycosidases"/>
    <property type="match status" value="1"/>
</dbReference>
<evidence type="ECO:0000256" key="1">
    <source>
        <dbReference type="ARBA" id="ARBA00001231"/>
    </source>
</evidence>
<dbReference type="InterPro" id="IPR029018">
    <property type="entry name" value="Hex-like_dom2"/>
</dbReference>
<dbReference type="PRINTS" id="PR00738">
    <property type="entry name" value="GLHYDRLASE20"/>
</dbReference>
<evidence type="ECO:0000256" key="2">
    <source>
        <dbReference type="ARBA" id="ARBA00006285"/>
    </source>
</evidence>
<comment type="similarity">
    <text evidence="2">Belongs to the glycosyl hydrolase 20 family.</text>
</comment>
<dbReference type="Pfam" id="PF02838">
    <property type="entry name" value="Glyco_hydro_20b"/>
    <property type="match status" value="1"/>
</dbReference>
<name>A0ABR7C6B1_9BACE</name>
<dbReference type="CDD" id="cd06563">
    <property type="entry name" value="GH20_chitobiase-like"/>
    <property type="match status" value="1"/>
</dbReference>
<dbReference type="InterPro" id="IPR025705">
    <property type="entry name" value="Beta_hexosaminidase_sua/sub"/>
</dbReference>
<comment type="catalytic activity">
    <reaction evidence="1">
        <text>Hydrolysis of terminal non-reducing N-acetyl-D-hexosamine residues in N-acetyl-beta-D-hexosaminides.</text>
        <dbReference type="EC" id="3.2.1.52"/>
    </reaction>
</comment>
<evidence type="ECO:0000256" key="4">
    <source>
        <dbReference type="ARBA" id="ARBA00022801"/>
    </source>
</evidence>
<dbReference type="Proteomes" id="UP000600600">
    <property type="component" value="Unassembled WGS sequence"/>
</dbReference>
<evidence type="ECO:0000313" key="9">
    <source>
        <dbReference type="Proteomes" id="UP000600600"/>
    </source>
</evidence>
<dbReference type="PIRSF" id="PIRSF001093">
    <property type="entry name" value="B-hxosamndse_ab_euk"/>
    <property type="match status" value="1"/>
</dbReference>
<dbReference type="PANTHER" id="PTHR22600:SF57">
    <property type="entry name" value="BETA-N-ACETYLHEXOSAMINIDASE"/>
    <property type="match status" value="1"/>
</dbReference>
<keyword evidence="4" id="KW-0378">Hydrolase</keyword>
<keyword evidence="9" id="KW-1185">Reference proteome</keyword>
<dbReference type="Gene3D" id="3.30.379.10">
    <property type="entry name" value="Chitobiase/beta-hexosaminidase domain 2-like"/>
    <property type="match status" value="1"/>
</dbReference>
<evidence type="ECO:0000259" key="6">
    <source>
        <dbReference type="Pfam" id="PF00728"/>
    </source>
</evidence>
<evidence type="ECO:0000256" key="5">
    <source>
        <dbReference type="ARBA" id="ARBA00023295"/>
    </source>
</evidence>
<dbReference type="PANTHER" id="PTHR22600">
    <property type="entry name" value="BETA-HEXOSAMINIDASE"/>
    <property type="match status" value="1"/>
</dbReference>
<proteinExistence type="inferred from homology"/>
<reference evidence="8 9" key="1">
    <citation type="submission" date="2020-08" db="EMBL/GenBank/DDBJ databases">
        <title>Genome public.</title>
        <authorList>
            <person name="Liu C."/>
            <person name="Sun Q."/>
        </authorList>
    </citation>
    <scope>NUCLEOTIDE SEQUENCE [LARGE SCALE GENOMIC DNA]</scope>
    <source>
        <strain evidence="8 9">M27</strain>
    </source>
</reference>
<organism evidence="8 9">
    <name type="scientific">Bacteroides difficilis</name>
    <dbReference type="NCBI Taxonomy" id="2763021"/>
    <lineage>
        <taxon>Bacteria</taxon>
        <taxon>Pseudomonadati</taxon>
        <taxon>Bacteroidota</taxon>
        <taxon>Bacteroidia</taxon>
        <taxon>Bacteroidales</taxon>
        <taxon>Bacteroidaceae</taxon>
        <taxon>Bacteroides</taxon>
    </lineage>
</organism>
<sequence length="550" mass="63314">MKHIYIILLVSLCLVNKVYAVNETEVRQTANYRVIPLPQEIIPIQDSPFLLEAGVTILYPSNNKKMQKNAQFLANYLQVATGKKFPIATQSNKGSVISLSLDKKHNNPEAYQIIISANGVKITASTEAGIFYGIQFLRKSLPVNANTNIILPAVEVKDYPRFSYRGALLDVGRYFFTVDEVKTFIDMMALHNMNRFHWHLTEDQGWRIEIKKYPKLTQIGSIRKETVIGRNSDIYDHRPHGGFYTQKELKEIVRYAADRHITIIPEVDFPGHMQAALASYPELGCTNGAYEVGTRWGVSDLVLCAGQEKTYQFLEDVLTEVLDIFPSEYIHIGGDECPKTEWEKCHKCQARIKEIGLQSDKLHTKEERLQSYIITHMERFLNAKGRKIIGWDEILEGGLAPNATVMYWRTWCGDKAYTEAVKQGHDVIMTPYKYMYFDHAYVSDRTNEPLCLANPNNITTDSIYNYEPVPAGFTTEEQKHFIGVQGNVWTELISTFPHVQYMSLPRFAALSEIQWTMPEKKNYHNFLYNLPQLIQIYDNEGYEYAKHLFK</sequence>
<dbReference type="InterPro" id="IPR015883">
    <property type="entry name" value="Glyco_hydro_20_cat"/>
</dbReference>
<evidence type="ECO:0000259" key="7">
    <source>
        <dbReference type="Pfam" id="PF02838"/>
    </source>
</evidence>
<dbReference type="Pfam" id="PF00728">
    <property type="entry name" value="Glyco_hydro_20"/>
    <property type="match status" value="1"/>
</dbReference>
<feature type="domain" description="Beta-hexosaminidase bacterial type N-terminal" evidence="7">
    <location>
        <begin position="32"/>
        <end position="159"/>
    </location>
</feature>
<accession>A0ABR7C6B1</accession>
<dbReference type="EMBL" id="JACOOE010000001">
    <property type="protein sequence ID" value="MBC5603351.1"/>
    <property type="molecule type" value="Genomic_DNA"/>
</dbReference>
<protein>
    <recommendedName>
        <fullName evidence="3">beta-N-acetylhexosaminidase</fullName>
        <ecNumber evidence="3">3.2.1.52</ecNumber>
    </recommendedName>
</protein>
<dbReference type="InterPro" id="IPR017853">
    <property type="entry name" value="GH"/>
</dbReference>
<evidence type="ECO:0000313" key="8">
    <source>
        <dbReference type="EMBL" id="MBC5603351.1"/>
    </source>
</evidence>
<feature type="domain" description="Glycoside hydrolase family 20 catalytic" evidence="6">
    <location>
        <begin position="162"/>
        <end position="516"/>
    </location>
</feature>
<keyword evidence="5" id="KW-0326">Glycosidase</keyword>
<evidence type="ECO:0000256" key="3">
    <source>
        <dbReference type="ARBA" id="ARBA00012663"/>
    </source>
</evidence>
<dbReference type="SUPFAM" id="SSF55545">
    <property type="entry name" value="beta-N-acetylhexosaminidase-like domain"/>
    <property type="match status" value="1"/>
</dbReference>
<dbReference type="InterPro" id="IPR015882">
    <property type="entry name" value="HEX_bac_N"/>
</dbReference>